<dbReference type="AlphaFoldDB" id="A0A6J5GVW2"/>
<sequence length="56" mass="6160">MLAIHCAIDAFMPFSTETEAIESEPMLAVSFHLDLIELTGLILAIDRSGSARKARR</sequence>
<keyword evidence="2" id="KW-1185">Reference proteome</keyword>
<name>A0A6J5GVW2_9BURK</name>
<accession>A0A6J5GVW2</accession>
<evidence type="ECO:0000313" key="1">
    <source>
        <dbReference type="EMBL" id="CAB3807191.1"/>
    </source>
</evidence>
<gene>
    <name evidence="1" type="ORF">LMG27177_06275</name>
</gene>
<evidence type="ECO:0000313" key="2">
    <source>
        <dbReference type="Proteomes" id="UP000494252"/>
    </source>
</evidence>
<dbReference type="Proteomes" id="UP000494252">
    <property type="component" value="Unassembled WGS sequence"/>
</dbReference>
<dbReference type="EMBL" id="CADIKI010000024">
    <property type="protein sequence ID" value="CAB3807191.1"/>
    <property type="molecule type" value="Genomic_DNA"/>
</dbReference>
<reference evidence="1 2" key="1">
    <citation type="submission" date="2020-04" db="EMBL/GenBank/DDBJ databases">
        <authorList>
            <person name="De Canck E."/>
        </authorList>
    </citation>
    <scope>NUCLEOTIDE SEQUENCE [LARGE SCALE GENOMIC DNA]</scope>
    <source>
        <strain evidence="1 2">LMG 27177</strain>
    </source>
</reference>
<organism evidence="1 2">
    <name type="scientific">Paraburkholderia fynbosensis</name>
    <dbReference type="NCBI Taxonomy" id="1200993"/>
    <lineage>
        <taxon>Bacteria</taxon>
        <taxon>Pseudomonadati</taxon>
        <taxon>Pseudomonadota</taxon>
        <taxon>Betaproteobacteria</taxon>
        <taxon>Burkholderiales</taxon>
        <taxon>Burkholderiaceae</taxon>
        <taxon>Paraburkholderia</taxon>
    </lineage>
</organism>
<proteinExistence type="predicted"/>
<protein>
    <submittedName>
        <fullName evidence="1">Uncharacterized protein</fullName>
    </submittedName>
</protein>